<comment type="caution">
    <text evidence="3">The sequence shown here is derived from an EMBL/GenBank/DDBJ whole genome shotgun (WGS) entry which is preliminary data.</text>
</comment>
<evidence type="ECO:0000256" key="1">
    <source>
        <dbReference type="SAM" id="MobiDB-lite"/>
    </source>
</evidence>
<accession>A0A841FBZ0</accession>
<protein>
    <recommendedName>
        <fullName evidence="2">DUF397 domain-containing protein</fullName>
    </recommendedName>
</protein>
<dbReference type="EMBL" id="JACHGT010000002">
    <property type="protein sequence ID" value="MBB6033304.1"/>
    <property type="molecule type" value="Genomic_DNA"/>
</dbReference>
<evidence type="ECO:0000313" key="3">
    <source>
        <dbReference type="EMBL" id="MBB6033304.1"/>
    </source>
</evidence>
<reference evidence="3 4" key="1">
    <citation type="submission" date="2020-08" db="EMBL/GenBank/DDBJ databases">
        <title>Genomic Encyclopedia of Type Strains, Phase IV (KMG-IV): sequencing the most valuable type-strain genomes for metagenomic binning, comparative biology and taxonomic classification.</title>
        <authorList>
            <person name="Goeker M."/>
        </authorList>
    </citation>
    <scope>NUCLEOTIDE SEQUENCE [LARGE SCALE GENOMIC DNA]</scope>
    <source>
        <strain evidence="3 4">YIM 65646</strain>
    </source>
</reference>
<organism evidence="3 4">
    <name type="scientific">Phytomonospora endophytica</name>
    <dbReference type="NCBI Taxonomy" id="714109"/>
    <lineage>
        <taxon>Bacteria</taxon>
        <taxon>Bacillati</taxon>
        <taxon>Actinomycetota</taxon>
        <taxon>Actinomycetes</taxon>
        <taxon>Micromonosporales</taxon>
        <taxon>Micromonosporaceae</taxon>
        <taxon>Phytomonospora</taxon>
    </lineage>
</organism>
<dbReference type="AlphaFoldDB" id="A0A841FBZ0"/>
<dbReference type="Proteomes" id="UP000548476">
    <property type="component" value="Unassembled WGS sequence"/>
</dbReference>
<proteinExistence type="predicted"/>
<keyword evidence="4" id="KW-1185">Reference proteome</keyword>
<feature type="compositionally biased region" description="Basic and acidic residues" evidence="1">
    <location>
        <begin position="1"/>
        <end position="21"/>
    </location>
</feature>
<evidence type="ECO:0000313" key="4">
    <source>
        <dbReference type="Proteomes" id="UP000548476"/>
    </source>
</evidence>
<feature type="domain" description="DUF397" evidence="2">
    <location>
        <begin position="15"/>
        <end position="67"/>
    </location>
</feature>
<feature type="region of interest" description="Disordered" evidence="1">
    <location>
        <begin position="1"/>
        <end position="24"/>
    </location>
</feature>
<name>A0A841FBZ0_9ACTN</name>
<gene>
    <name evidence="3" type="ORF">HNR73_001151</name>
</gene>
<dbReference type="InterPro" id="IPR007278">
    <property type="entry name" value="DUF397"/>
</dbReference>
<sequence length="101" mass="11033">MHEHPLKGQFDEKAADWRRSTNLDGSPGQLEVGFAADGLVGLRTVDDPETILIYTPAEWDAFVAGAKDGEFDIEVLEEDARLAEEAEAAELAAKDFGERAE</sequence>
<evidence type="ECO:0000259" key="2">
    <source>
        <dbReference type="Pfam" id="PF04149"/>
    </source>
</evidence>
<dbReference type="RefSeq" id="WP_184786180.1">
    <property type="nucleotide sequence ID" value="NZ_BONT01000025.1"/>
</dbReference>
<dbReference type="Pfam" id="PF04149">
    <property type="entry name" value="DUF397"/>
    <property type="match status" value="1"/>
</dbReference>